<evidence type="ECO:0000313" key="4">
    <source>
        <dbReference type="WBParaSite" id="NBR_0000792301-mRNA-1"/>
    </source>
</evidence>
<dbReference type="STRING" id="27835.A0A158QY60"/>
<dbReference type="WBParaSite" id="NBR_0000792301-mRNA-1">
    <property type="protein sequence ID" value="NBR_0000792301-mRNA-1"/>
    <property type="gene ID" value="NBR_0000792301"/>
</dbReference>
<dbReference type="Pfam" id="PF10321">
    <property type="entry name" value="7TM_GPCR_Srt"/>
    <property type="match status" value="2"/>
</dbReference>
<keyword evidence="3" id="KW-1185">Reference proteome</keyword>
<gene>
    <name evidence="2" type="ORF">NBR_LOCUS7924</name>
</gene>
<keyword evidence="1" id="KW-1133">Transmembrane helix</keyword>
<feature type="transmembrane region" description="Helical" evidence="1">
    <location>
        <begin position="115"/>
        <end position="137"/>
    </location>
</feature>
<dbReference type="InterPro" id="IPR019425">
    <property type="entry name" value="7TM_GPCR_serpentine_rcpt_Srt"/>
</dbReference>
<evidence type="ECO:0000313" key="3">
    <source>
        <dbReference type="Proteomes" id="UP000271162"/>
    </source>
</evidence>
<feature type="transmembrane region" description="Helical" evidence="1">
    <location>
        <begin position="72"/>
        <end position="95"/>
    </location>
</feature>
<reference evidence="2 3" key="2">
    <citation type="submission" date="2018-11" db="EMBL/GenBank/DDBJ databases">
        <authorList>
            <consortium name="Pathogen Informatics"/>
        </authorList>
    </citation>
    <scope>NUCLEOTIDE SEQUENCE [LARGE SCALE GENOMIC DNA]</scope>
</reference>
<dbReference type="PANTHER" id="PTHR23021:SF11">
    <property type="entry name" value="SERPENTINE RECEPTOR, CLASS T"/>
    <property type="match status" value="1"/>
</dbReference>
<feature type="transmembrane region" description="Helical" evidence="1">
    <location>
        <begin position="186"/>
        <end position="209"/>
    </location>
</feature>
<dbReference type="Proteomes" id="UP000271162">
    <property type="component" value="Unassembled WGS sequence"/>
</dbReference>
<keyword evidence="1" id="KW-0812">Transmembrane</keyword>
<dbReference type="SUPFAM" id="SSF81321">
    <property type="entry name" value="Family A G protein-coupled receptor-like"/>
    <property type="match status" value="1"/>
</dbReference>
<sequence>MCAISVNSLLSGYLWLVGANYCTHSKIIFIAGAIGMGLWCGACMNCLVLVTNRLLDLWNKRIMLMFFKEKRTYLVCAFPVVYFLCFTFFTPPVLFNADRMAWFFATFADNHDIDMFYNYPHTANNLIIVVLTCILYVQYSRVLLRHHKAGSGLSWAQKSVSQLHKSISHQKKYPRRDPVYYMQFQFFIQSASICMANLIASLIYVYMQFLPTSPYFVLVGHLCWMMGHGFPAFVYLFLNRTIQREAFQLLGIKRTNTMRPIAAVTTSKSQPLTE</sequence>
<dbReference type="PANTHER" id="PTHR23021">
    <property type="entry name" value="SERPENTINE RECEPTOR, CLASS T"/>
    <property type="match status" value="1"/>
</dbReference>
<proteinExistence type="predicted"/>
<feature type="transmembrane region" description="Helical" evidence="1">
    <location>
        <begin position="27"/>
        <end position="51"/>
    </location>
</feature>
<evidence type="ECO:0000256" key="1">
    <source>
        <dbReference type="SAM" id="Phobius"/>
    </source>
</evidence>
<protein>
    <submittedName>
        <fullName evidence="4">7TM_GPCR_Srx domain-containing protein</fullName>
    </submittedName>
</protein>
<feature type="transmembrane region" description="Helical" evidence="1">
    <location>
        <begin position="215"/>
        <end position="238"/>
    </location>
</feature>
<reference evidence="4" key="1">
    <citation type="submission" date="2016-04" db="UniProtKB">
        <authorList>
            <consortium name="WormBaseParasite"/>
        </authorList>
    </citation>
    <scope>IDENTIFICATION</scope>
</reference>
<accession>A0A158QY60</accession>
<dbReference type="EMBL" id="UYSL01019942">
    <property type="protein sequence ID" value="VDL71513.1"/>
    <property type="molecule type" value="Genomic_DNA"/>
</dbReference>
<dbReference type="AlphaFoldDB" id="A0A158QY60"/>
<dbReference type="OMA" id="EGNRTYF"/>
<organism evidence="4">
    <name type="scientific">Nippostrongylus brasiliensis</name>
    <name type="common">Rat hookworm</name>
    <dbReference type="NCBI Taxonomy" id="27835"/>
    <lineage>
        <taxon>Eukaryota</taxon>
        <taxon>Metazoa</taxon>
        <taxon>Ecdysozoa</taxon>
        <taxon>Nematoda</taxon>
        <taxon>Chromadorea</taxon>
        <taxon>Rhabditida</taxon>
        <taxon>Rhabditina</taxon>
        <taxon>Rhabditomorpha</taxon>
        <taxon>Strongyloidea</taxon>
        <taxon>Heligmosomidae</taxon>
        <taxon>Nippostrongylus</taxon>
    </lineage>
</organism>
<keyword evidence="1" id="KW-0472">Membrane</keyword>
<evidence type="ECO:0000313" key="2">
    <source>
        <dbReference type="EMBL" id="VDL71513.1"/>
    </source>
</evidence>
<name>A0A158QY60_NIPBR</name>